<evidence type="ECO:0000256" key="5">
    <source>
        <dbReference type="ARBA" id="ARBA00022692"/>
    </source>
</evidence>
<dbReference type="Proteomes" id="UP000243459">
    <property type="component" value="Chromosome 4"/>
</dbReference>
<evidence type="ECO:0000256" key="3">
    <source>
        <dbReference type="ARBA" id="ARBA00010918"/>
    </source>
</evidence>
<keyword evidence="8" id="KW-0256">Endoplasmic reticulum</keyword>
<evidence type="ECO:0000256" key="13">
    <source>
        <dbReference type="ARBA" id="ARBA00023180"/>
    </source>
</evidence>
<evidence type="ECO:0000256" key="7">
    <source>
        <dbReference type="ARBA" id="ARBA00022801"/>
    </source>
</evidence>
<evidence type="ECO:0000313" key="19">
    <source>
        <dbReference type="Proteomes" id="UP000243459"/>
    </source>
</evidence>
<keyword evidence="13" id="KW-0325">Glycoprotein</keyword>
<dbReference type="GO" id="GO:0008235">
    <property type="term" value="F:metalloexopeptidase activity"/>
    <property type="evidence" value="ECO:0007669"/>
    <property type="project" value="InterPro"/>
</dbReference>
<evidence type="ECO:0000256" key="8">
    <source>
        <dbReference type="ARBA" id="ARBA00022824"/>
    </source>
</evidence>
<dbReference type="CDD" id="cd03875">
    <property type="entry name" value="M28_Fxna_like"/>
    <property type="match status" value="1"/>
</dbReference>
<evidence type="ECO:0000256" key="4">
    <source>
        <dbReference type="ARBA" id="ARBA00022670"/>
    </source>
</evidence>
<comment type="similarity">
    <text evidence="3">Belongs to the peptidase M28 family.</text>
</comment>
<dbReference type="GO" id="GO:0006508">
    <property type="term" value="P:proteolysis"/>
    <property type="evidence" value="ECO:0007669"/>
    <property type="project" value="UniProtKB-KW"/>
</dbReference>
<organism evidence="18 19">
    <name type="scientific">Asparagus officinalis</name>
    <name type="common">Garden asparagus</name>
    <dbReference type="NCBI Taxonomy" id="4686"/>
    <lineage>
        <taxon>Eukaryota</taxon>
        <taxon>Viridiplantae</taxon>
        <taxon>Streptophyta</taxon>
        <taxon>Embryophyta</taxon>
        <taxon>Tracheophyta</taxon>
        <taxon>Spermatophyta</taxon>
        <taxon>Magnoliopsida</taxon>
        <taxon>Liliopsida</taxon>
        <taxon>Asparagales</taxon>
        <taxon>Asparagaceae</taxon>
        <taxon>Asparagoideae</taxon>
        <taxon>Asparagus</taxon>
    </lineage>
</organism>
<accession>A0A5P1F2C9</accession>
<evidence type="ECO:0000259" key="17">
    <source>
        <dbReference type="Pfam" id="PF22248"/>
    </source>
</evidence>
<dbReference type="InterPro" id="IPR045175">
    <property type="entry name" value="M28_fam"/>
</dbReference>
<evidence type="ECO:0000256" key="6">
    <source>
        <dbReference type="ARBA" id="ARBA00022723"/>
    </source>
</evidence>
<evidence type="ECO:0000256" key="14">
    <source>
        <dbReference type="SAM" id="MobiDB-lite"/>
    </source>
</evidence>
<dbReference type="Gene3D" id="3.40.630.10">
    <property type="entry name" value="Zn peptidases"/>
    <property type="match status" value="1"/>
</dbReference>
<feature type="transmembrane region" description="Helical" evidence="15">
    <location>
        <begin position="602"/>
        <end position="622"/>
    </location>
</feature>
<evidence type="ECO:0000259" key="16">
    <source>
        <dbReference type="Pfam" id="PF04389"/>
    </source>
</evidence>
<feature type="transmembrane region" description="Helical" evidence="15">
    <location>
        <begin position="347"/>
        <end position="366"/>
    </location>
</feature>
<keyword evidence="4" id="KW-0645">Protease</keyword>
<evidence type="ECO:0000256" key="12">
    <source>
        <dbReference type="ARBA" id="ARBA00023136"/>
    </source>
</evidence>
<keyword evidence="12 15" id="KW-0472">Membrane</keyword>
<feature type="transmembrane region" description="Helical" evidence="15">
    <location>
        <begin position="523"/>
        <end position="549"/>
    </location>
</feature>
<feature type="transmembrane region" description="Helical" evidence="15">
    <location>
        <begin position="492"/>
        <end position="511"/>
    </location>
</feature>
<keyword evidence="9" id="KW-0862">Zinc</keyword>
<dbReference type="Pfam" id="PF04389">
    <property type="entry name" value="Peptidase_M28"/>
    <property type="match status" value="1"/>
</dbReference>
<dbReference type="Gramene" id="ONK71883">
    <property type="protein sequence ID" value="ONK71883"/>
    <property type="gene ID" value="A4U43_C04F13360"/>
</dbReference>
<feature type="transmembrane region" description="Helical" evidence="15">
    <location>
        <begin position="423"/>
        <end position="447"/>
    </location>
</feature>
<dbReference type="InterPro" id="IPR048024">
    <property type="entry name" value="Fxna-like_M28_dom"/>
</dbReference>
<feature type="domain" description="Endoplasmic reticulum metallopeptidase 1-like C-terminal" evidence="17">
    <location>
        <begin position="624"/>
        <end position="847"/>
    </location>
</feature>
<feature type="domain" description="Peptidase M28" evidence="16">
    <location>
        <begin position="107"/>
        <end position="300"/>
    </location>
</feature>
<feature type="region of interest" description="Disordered" evidence="14">
    <location>
        <begin position="1"/>
        <end position="32"/>
    </location>
</feature>
<reference evidence="19" key="1">
    <citation type="journal article" date="2017" name="Nat. Commun.">
        <title>The asparagus genome sheds light on the origin and evolution of a young Y chromosome.</title>
        <authorList>
            <person name="Harkess A."/>
            <person name="Zhou J."/>
            <person name="Xu C."/>
            <person name="Bowers J.E."/>
            <person name="Van der Hulst R."/>
            <person name="Ayyampalayam S."/>
            <person name="Mercati F."/>
            <person name="Riccardi P."/>
            <person name="McKain M.R."/>
            <person name="Kakrana A."/>
            <person name="Tang H."/>
            <person name="Ray J."/>
            <person name="Groenendijk J."/>
            <person name="Arikit S."/>
            <person name="Mathioni S.M."/>
            <person name="Nakano M."/>
            <person name="Shan H."/>
            <person name="Telgmann-Rauber A."/>
            <person name="Kanno A."/>
            <person name="Yue Z."/>
            <person name="Chen H."/>
            <person name="Li W."/>
            <person name="Chen Y."/>
            <person name="Xu X."/>
            <person name="Zhang Y."/>
            <person name="Luo S."/>
            <person name="Chen H."/>
            <person name="Gao J."/>
            <person name="Mao Z."/>
            <person name="Pires J.C."/>
            <person name="Luo M."/>
            <person name="Kudrna D."/>
            <person name="Wing R.A."/>
            <person name="Meyers B.C."/>
            <person name="Yi K."/>
            <person name="Kong H."/>
            <person name="Lavrijsen P."/>
            <person name="Sunseri F."/>
            <person name="Falavigna A."/>
            <person name="Ye Y."/>
            <person name="Leebens-Mack J.H."/>
            <person name="Chen G."/>
        </authorList>
    </citation>
    <scope>NUCLEOTIDE SEQUENCE [LARGE SCALE GENOMIC DNA]</scope>
    <source>
        <strain evidence="19">cv. DH0086</strain>
    </source>
</reference>
<comment type="cofactor">
    <cofactor evidence="1">
        <name>Zn(2+)</name>
        <dbReference type="ChEBI" id="CHEBI:29105"/>
    </cofactor>
</comment>
<dbReference type="EMBL" id="CM007384">
    <property type="protein sequence ID" value="ONK71883.1"/>
    <property type="molecule type" value="Genomic_DNA"/>
</dbReference>
<feature type="transmembrane region" description="Helical" evidence="15">
    <location>
        <begin position="569"/>
        <end position="590"/>
    </location>
</feature>
<dbReference type="Pfam" id="PF22248">
    <property type="entry name" value="ERMP1_C"/>
    <property type="match status" value="1"/>
</dbReference>
<evidence type="ECO:0000256" key="10">
    <source>
        <dbReference type="ARBA" id="ARBA00022989"/>
    </source>
</evidence>
<protein>
    <submittedName>
        <fullName evidence="18">Uncharacterized protein</fullName>
    </submittedName>
</protein>
<sequence length="849" mass="93811">MSYGRLTASSTCTTSRPRRRRRPLRPTSPRPVPIRHIHKLSVDIVGRQEGQPGLEEAAEYIKGQLQALADRAGPQLRVEIDETLVSGSFSMMFLRHSIALGYRNHKNIAMRISSNSSKDHHPSILVNGHFDSPLGSPGAGDCGSCVATMLELARFVVDSSWVPPRPLIFLFNGAEELFLLGSHGFAKAHKWIDTVGAFINLEASGTGGLDLVVQSGPGSWPSYVYVQSAKYPMANSAAQDVFGIIPGDTDYRIFAEDHGNIPGLDIIFLLGGYYYHTSYDTMERLLPGSIQARGENMISLIKAFAGSPVLLSAEQRSIEALKNKDKDDRPIYFDYLSLFMIFYSRKVALVVHSMPAIIFFLMPLFLSYPNITAKLWLANFLKLMKGMLFQSIGILLGIIIPVVFAVVRLLFSSNAMGWFAYPYLAFSMFVPSALIGLLMPRALWGSFPISQDVSSSKVSKEVLSDEACFWGAFGLYALTTLVYLVAGLGGGFLTFFISASMVPAWICFGQISKNFGHHTLKSMAGYIIPLVPCLTYNVYFGGFLVQFLIEKMGMMGSLPKPYGFFIPDIVVAAIIGLVTGWCVGPLIPVAGRWLGKLSILQFLLQVTVLALALSSQIFPYSVAAPKRVLLQHKFATTDAGQIVDSRYEFSVVDANSLTFLFKNAPEAAKFLGISSEFSFTEDYYSDKSSWVAVFPISSLLSGSMKFPARSDDIFLQYKDMPRLSILRTDSVSKTSHRRVHLELFLGSLREIWSTVLNITGPLSSWSFADNRLPAPESADGGPPSYIMRLSGSSHENWTFWLEADNSEALRVDLAVLDQHLVEDTRKLKSMFPSWADIIAVSTFSSSYTF</sequence>
<dbReference type="InterPro" id="IPR007484">
    <property type="entry name" value="Peptidase_M28"/>
</dbReference>
<dbReference type="OMA" id="WNNTIGA"/>
<dbReference type="FunFam" id="3.40.630.10:FF:000008">
    <property type="entry name" value="Endoplasmic reticulum metallopeptidase 1"/>
    <property type="match status" value="1"/>
</dbReference>
<evidence type="ECO:0000313" key="18">
    <source>
        <dbReference type="EMBL" id="ONK71883.1"/>
    </source>
</evidence>
<evidence type="ECO:0000256" key="1">
    <source>
        <dbReference type="ARBA" id="ARBA00001947"/>
    </source>
</evidence>
<dbReference type="PANTHER" id="PTHR12147">
    <property type="entry name" value="METALLOPEPTIDASE M28 FAMILY MEMBER"/>
    <property type="match status" value="1"/>
</dbReference>
<dbReference type="SUPFAM" id="SSF53187">
    <property type="entry name" value="Zn-dependent exopeptidases"/>
    <property type="match status" value="1"/>
</dbReference>
<keyword evidence="7" id="KW-0378">Hydrolase</keyword>
<dbReference type="GO" id="GO:0046872">
    <property type="term" value="F:metal ion binding"/>
    <property type="evidence" value="ECO:0007669"/>
    <property type="project" value="UniProtKB-KW"/>
</dbReference>
<keyword evidence="5 15" id="KW-0812">Transmembrane</keyword>
<evidence type="ECO:0000256" key="9">
    <source>
        <dbReference type="ARBA" id="ARBA00022833"/>
    </source>
</evidence>
<dbReference type="GO" id="GO:0005789">
    <property type="term" value="C:endoplasmic reticulum membrane"/>
    <property type="evidence" value="ECO:0007669"/>
    <property type="project" value="UniProtKB-SubCell"/>
</dbReference>
<proteinExistence type="inferred from homology"/>
<comment type="subcellular location">
    <subcellularLocation>
        <location evidence="2">Endoplasmic reticulum membrane</location>
        <topology evidence="2">Multi-pass membrane protein</topology>
    </subcellularLocation>
</comment>
<evidence type="ECO:0000256" key="15">
    <source>
        <dbReference type="SAM" id="Phobius"/>
    </source>
</evidence>
<name>A0A5P1F2C9_ASPOF</name>
<dbReference type="InterPro" id="IPR053973">
    <property type="entry name" value="ERMP1-like_C"/>
</dbReference>
<evidence type="ECO:0000256" key="11">
    <source>
        <dbReference type="ARBA" id="ARBA00023049"/>
    </source>
</evidence>
<feature type="transmembrane region" description="Helical" evidence="15">
    <location>
        <begin position="387"/>
        <end position="411"/>
    </location>
</feature>
<keyword evidence="11" id="KW-0482">Metalloprotease</keyword>
<gene>
    <name evidence="18" type="ORF">A4U43_C04F13360</name>
</gene>
<dbReference type="PANTHER" id="PTHR12147:SF22">
    <property type="entry name" value="ENDOPLASMIC RETICULUM METALLOPEPTIDASE 1"/>
    <property type="match status" value="1"/>
</dbReference>
<dbReference type="AlphaFoldDB" id="A0A5P1F2C9"/>
<evidence type="ECO:0000256" key="2">
    <source>
        <dbReference type="ARBA" id="ARBA00004477"/>
    </source>
</evidence>
<keyword evidence="19" id="KW-1185">Reference proteome</keyword>
<keyword evidence="6" id="KW-0479">Metal-binding</keyword>
<keyword evidence="10 15" id="KW-1133">Transmembrane helix</keyword>